<evidence type="ECO:0000256" key="6">
    <source>
        <dbReference type="SAM" id="Phobius"/>
    </source>
</evidence>
<dbReference type="PANTHER" id="PTHR33529:SF6">
    <property type="entry name" value="YJGP_YJGQ FAMILY PERMEASE"/>
    <property type="match status" value="1"/>
</dbReference>
<dbReference type="OrthoDB" id="8477889at2"/>
<evidence type="ECO:0000313" key="7">
    <source>
        <dbReference type="EMBL" id="SHO65676.1"/>
    </source>
</evidence>
<evidence type="ECO:0000256" key="5">
    <source>
        <dbReference type="ARBA" id="ARBA00023136"/>
    </source>
</evidence>
<feature type="transmembrane region" description="Helical" evidence="6">
    <location>
        <begin position="337"/>
        <end position="356"/>
    </location>
</feature>
<proteinExistence type="predicted"/>
<dbReference type="GO" id="GO:0015920">
    <property type="term" value="P:lipopolysaccharide transport"/>
    <property type="evidence" value="ECO:0007669"/>
    <property type="project" value="TreeGrafter"/>
</dbReference>
<dbReference type="AlphaFoldDB" id="A0A1M7ZLX4"/>
<keyword evidence="5 6" id="KW-0472">Membrane</keyword>
<dbReference type="InterPro" id="IPR005495">
    <property type="entry name" value="LptG/LptF_permease"/>
</dbReference>
<dbReference type="GO" id="GO:0055085">
    <property type="term" value="P:transmembrane transport"/>
    <property type="evidence" value="ECO:0007669"/>
    <property type="project" value="InterPro"/>
</dbReference>
<dbReference type="STRING" id="1123029.SAMN02745172_02322"/>
<dbReference type="Proteomes" id="UP000186406">
    <property type="component" value="Unassembled WGS sequence"/>
</dbReference>
<gene>
    <name evidence="7" type="ORF">SAMN02745172_02322</name>
</gene>
<accession>A0A1M7ZLX4</accession>
<feature type="transmembrane region" description="Helical" evidence="6">
    <location>
        <begin position="307"/>
        <end position="331"/>
    </location>
</feature>
<keyword evidence="4 6" id="KW-1133">Transmembrane helix</keyword>
<dbReference type="InterPro" id="IPR030922">
    <property type="entry name" value="LptF"/>
</dbReference>
<dbReference type="EMBL" id="FRXO01000004">
    <property type="protein sequence ID" value="SHO65676.1"/>
    <property type="molecule type" value="Genomic_DNA"/>
</dbReference>
<dbReference type="GO" id="GO:0043190">
    <property type="term" value="C:ATP-binding cassette (ABC) transporter complex"/>
    <property type="evidence" value="ECO:0007669"/>
    <property type="project" value="InterPro"/>
</dbReference>
<feature type="transmembrane region" description="Helical" evidence="6">
    <location>
        <begin position="12"/>
        <end position="33"/>
    </location>
</feature>
<comment type="subcellular location">
    <subcellularLocation>
        <location evidence="1">Cell membrane</location>
        <topology evidence="1">Multi-pass membrane protein</topology>
    </subcellularLocation>
</comment>
<sequence length="392" mass="41906">MGLIGRYIFRRAAGAFIAALAVLASVVWVTQALRQLDLITAKGQAIGVFLEITLLAVPFLVLLIAPFAIVIAVVVVLSNLSADSELIAMHAAGTSRWLVLKPILMLGIAVGLFAAFLSMWAAPLGLQFVRLALNDVQVDVVASIIKPGRFIEMEPGLTFHIRDRTGGGVIKGLVLSDERDPDKAMTYIAKDGEIVSALNRTLLVMKDGTIQRRTADGALSIVRFDTYAFDLSSMTPVAAAPVFRPSERSTFDLATSTAGKDEDSENFGRLRSELNDRLSQPLYPLAFALVVFVFLGEPRTTRQGRSFAVLGAIVVVGLVRLAGFGATTLAIRSPVGVFFMYGVPLGTIGLALALLLSDAQLQLPAPIARGCDRIAATFGRIAERLVGSPREA</sequence>
<name>A0A1M7ZLX4_9HYPH</name>
<keyword evidence="3 6" id="KW-0812">Transmembrane</keyword>
<feature type="transmembrane region" description="Helical" evidence="6">
    <location>
        <begin position="98"/>
        <end position="121"/>
    </location>
</feature>
<keyword evidence="8" id="KW-1185">Reference proteome</keyword>
<evidence type="ECO:0000256" key="1">
    <source>
        <dbReference type="ARBA" id="ARBA00004651"/>
    </source>
</evidence>
<protein>
    <submittedName>
        <fullName evidence="7">Lipopolysaccharide export system permease protein</fullName>
    </submittedName>
</protein>
<evidence type="ECO:0000256" key="3">
    <source>
        <dbReference type="ARBA" id="ARBA00022692"/>
    </source>
</evidence>
<dbReference type="NCBIfam" id="TIGR04407">
    <property type="entry name" value="LptF_YjgP"/>
    <property type="match status" value="1"/>
</dbReference>
<evidence type="ECO:0000313" key="8">
    <source>
        <dbReference type="Proteomes" id="UP000186406"/>
    </source>
</evidence>
<dbReference type="PANTHER" id="PTHR33529">
    <property type="entry name" value="SLR0882 PROTEIN-RELATED"/>
    <property type="match status" value="1"/>
</dbReference>
<evidence type="ECO:0000256" key="4">
    <source>
        <dbReference type="ARBA" id="ARBA00022989"/>
    </source>
</evidence>
<reference evidence="7 8" key="1">
    <citation type="submission" date="2016-12" db="EMBL/GenBank/DDBJ databases">
        <authorList>
            <person name="Song W.-J."/>
            <person name="Kurnit D.M."/>
        </authorList>
    </citation>
    <scope>NUCLEOTIDE SEQUENCE [LARGE SCALE GENOMIC DNA]</scope>
    <source>
        <strain evidence="7 8">DSM 19599</strain>
    </source>
</reference>
<keyword evidence="2" id="KW-1003">Cell membrane</keyword>
<feature type="transmembrane region" description="Helical" evidence="6">
    <location>
        <begin position="53"/>
        <end position="77"/>
    </location>
</feature>
<organism evidence="7 8">
    <name type="scientific">Pseudoxanthobacter soli DSM 19599</name>
    <dbReference type="NCBI Taxonomy" id="1123029"/>
    <lineage>
        <taxon>Bacteria</taxon>
        <taxon>Pseudomonadati</taxon>
        <taxon>Pseudomonadota</taxon>
        <taxon>Alphaproteobacteria</taxon>
        <taxon>Hyphomicrobiales</taxon>
        <taxon>Segnochrobactraceae</taxon>
        <taxon>Pseudoxanthobacter</taxon>
    </lineage>
</organism>
<dbReference type="Pfam" id="PF03739">
    <property type="entry name" value="LptF_LptG"/>
    <property type="match status" value="1"/>
</dbReference>
<evidence type="ECO:0000256" key="2">
    <source>
        <dbReference type="ARBA" id="ARBA00022475"/>
    </source>
</evidence>
<feature type="transmembrane region" description="Helical" evidence="6">
    <location>
        <begin position="278"/>
        <end position="295"/>
    </location>
</feature>